<feature type="transmembrane region" description="Helical" evidence="1">
    <location>
        <begin position="20"/>
        <end position="43"/>
    </location>
</feature>
<evidence type="ECO:0000313" key="3">
    <source>
        <dbReference type="Proteomes" id="UP000177871"/>
    </source>
</evidence>
<evidence type="ECO:0000313" key="2">
    <source>
        <dbReference type="EMBL" id="OGG19742.1"/>
    </source>
</evidence>
<dbReference type="EMBL" id="MFJK01000004">
    <property type="protein sequence ID" value="OGG19742.1"/>
    <property type="molecule type" value="Genomic_DNA"/>
</dbReference>
<dbReference type="STRING" id="1798381.A2721_01150"/>
<reference evidence="2 3" key="1">
    <citation type="journal article" date="2016" name="Nat. Commun.">
        <title>Thousands of microbial genomes shed light on interconnected biogeochemical processes in an aquifer system.</title>
        <authorList>
            <person name="Anantharaman K."/>
            <person name="Brown C.T."/>
            <person name="Hug L.A."/>
            <person name="Sharon I."/>
            <person name="Castelle C.J."/>
            <person name="Probst A.J."/>
            <person name="Thomas B.C."/>
            <person name="Singh A."/>
            <person name="Wilkins M.J."/>
            <person name="Karaoz U."/>
            <person name="Brodie E.L."/>
            <person name="Williams K.H."/>
            <person name="Hubbard S.S."/>
            <person name="Banfield J.F."/>
        </authorList>
    </citation>
    <scope>NUCLEOTIDE SEQUENCE [LARGE SCALE GENOMIC DNA]</scope>
</reference>
<dbReference type="Proteomes" id="UP000177871">
    <property type="component" value="Unassembled WGS sequence"/>
</dbReference>
<dbReference type="AlphaFoldDB" id="A0A1F6A5J7"/>
<proteinExistence type="predicted"/>
<keyword evidence="1" id="KW-1133">Transmembrane helix</keyword>
<comment type="caution">
    <text evidence="2">The sequence shown here is derived from an EMBL/GenBank/DDBJ whole genome shotgun (WGS) entry which is preliminary data.</text>
</comment>
<keyword evidence="1" id="KW-0812">Transmembrane</keyword>
<evidence type="ECO:0000256" key="1">
    <source>
        <dbReference type="SAM" id="Phobius"/>
    </source>
</evidence>
<protein>
    <recommendedName>
        <fullName evidence="4">Type 4 fimbrial biogenesis protein PilX N-terminal domain-containing protein</fullName>
    </recommendedName>
</protein>
<keyword evidence="1" id="KW-0472">Membrane</keyword>
<organism evidence="2 3">
    <name type="scientific">Candidatus Gottesmanbacteria bacterium RIFCSPHIGHO2_01_FULL_47_48</name>
    <dbReference type="NCBI Taxonomy" id="1798381"/>
    <lineage>
        <taxon>Bacteria</taxon>
        <taxon>Candidatus Gottesmaniibacteriota</taxon>
    </lineage>
</organism>
<sequence length="138" mass="15156">MYYNFQISNLQSQIHEGFVALSTILLVSAVMLAVLGTMTYLAIGEGQASLALELGESNLALVEGCAEDLLQKVHDNPSFNETVITRPPGEGNCALSYSQSGPTNWDVTVTSNQTNFQRQVRVVFIRTTQITITSWQEI</sequence>
<evidence type="ECO:0008006" key="4">
    <source>
        <dbReference type="Google" id="ProtNLM"/>
    </source>
</evidence>
<name>A0A1F6A5J7_9BACT</name>
<accession>A0A1F6A5J7</accession>
<gene>
    <name evidence="2" type="ORF">A2721_01150</name>
</gene>